<dbReference type="InterPro" id="IPR003439">
    <property type="entry name" value="ABC_transporter-like_ATP-bd"/>
</dbReference>
<keyword evidence="3" id="KW-0067">ATP-binding</keyword>
<dbReference type="KEGG" id="wce:WS08_1180"/>
<proteinExistence type="predicted"/>
<accession>A0A075U1S3</accession>
<dbReference type="GO" id="GO:0016887">
    <property type="term" value="F:ATP hydrolysis activity"/>
    <property type="evidence" value="ECO:0007669"/>
    <property type="project" value="InterPro"/>
</dbReference>
<evidence type="ECO:0000256" key="1">
    <source>
        <dbReference type="ARBA" id="ARBA00022737"/>
    </source>
</evidence>
<reference evidence="5 6" key="1">
    <citation type="journal article" date="2014" name="Genome Announc.">
        <title>Complete Genome Sequences of Fish Pathogenic Weissella ceti Strains WS74 and WS105.</title>
        <authorList>
            <person name="Figueiredo H.C."/>
            <person name="Leal C.A."/>
            <person name="Dorella F.A."/>
            <person name="Carvalho A.F."/>
            <person name="Soares S.C."/>
            <person name="Pereira F.L."/>
            <person name="Azevedo V.A."/>
        </authorList>
    </citation>
    <scope>NUCLEOTIDE SEQUENCE [LARGE SCALE GENOMIC DNA]</scope>
    <source>
        <strain evidence="5 6">WS74</strain>
    </source>
</reference>
<dbReference type="KEGG" id="wct:WS74_1249"/>
<dbReference type="PROSITE" id="PS00211">
    <property type="entry name" value="ABC_TRANSPORTER_1"/>
    <property type="match status" value="1"/>
</dbReference>
<sequence>MLTVSNVSVVFTGKKLYEDVNLKFTPGNTYGIIGANGAGKSTFLKVLEGKIQPTTGSISMGANERMSSLVQDHFAFDDLTVMETVMRGYKELFDVKAEMDAIYAKPDFNDEDGVRAGELSAKFDDMNGWTAEADAAQLLQGLGISSEQQSALMGDLPETTKVKALLAQALFGNPDILILDEPTNGLDSKTIAWLEDFLADYENIVLVVSHDRHFLNAVSTMTLDVDYGKITEFVGNYDFWKESSELASRLQGQQNAKKEEQIKQLQEFVARFSANASKSKQATARKKQLEKITLDDIQPSTRKYPYINFTTTREIGNDMVRVENVSKTVDGVKLLDNVSFTLAPNEKTLIMAENDVAATVMMDILAGVTEPDEGSVVWGVTTSHDYLAKDMGQNFPKPEMPILDFLRDFAGKDEDDNTFLRGLLGRMLFKGEDAEKTLDVLSGGEKVRVMFSKLMLTKPNVLVLDDPTNHLDLESITALNDGLIDYKGGIAFTSHDRTFAQTIADHIVVLGNEGVIERADTNFEEFMANPGVIEAMEKQGIVL</sequence>
<evidence type="ECO:0000259" key="4">
    <source>
        <dbReference type="PROSITE" id="PS50893"/>
    </source>
</evidence>
<dbReference type="STRING" id="759620.WS105_1243"/>
<dbReference type="CDD" id="cd03221">
    <property type="entry name" value="ABCF_EF-3"/>
    <property type="match status" value="2"/>
</dbReference>
<dbReference type="KEGG" id="wci:WS105_1243"/>
<feature type="domain" description="ABC transporter" evidence="4">
    <location>
        <begin position="320"/>
        <end position="538"/>
    </location>
</feature>
<evidence type="ECO:0000256" key="2">
    <source>
        <dbReference type="ARBA" id="ARBA00022741"/>
    </source>
</evidence>
<dbReference type="GO" id="GO:0005524">
    <property type="term" value="F:ATP binding"/>
    <property type="evidence" value="ECO:0007669"/>
    <property type="project" value="UniProtKB-KW"/>
</dbReference>
<dbReference type="SUPFAM" id="SSF52540">
    <property type="entry name" value="P-loop containing nucleoside triphosphate hydrolases"/>
    <property type="match status" value="2"/>
</dbReference>
<dbReference type="Pfam" id="PF12848">
    <property type="entry name" value="ABC_tran_Xtn"/>
    <property type="match status" value="1"/>
</dbReference>
<dbReference type="Proteomes" id="UP000029079">
    <property type="component" value="Chromosome"/>
</dbReference>
<dbReference type="FunFam" id="3.40.50.300:FF:000011">
    <property type="entry name" value="Putative ABC transporter ATP-binding component"/>
    <property type="match status" value="1"/>
</dbReference>
<dbReference type="InterPro" id="IPR051309">
    <property type="entry name" value="ABCF_ATPase"/>
</dbReference>
<dbReference type="EMBL" id="CP009223">
    <property type="protein sequence ID" value="AIM63498.1"/>
    <property type="molecule type" value="Genomic_DNA"/>
</dbReference>
<keyword evidence="2" id="KW-0547">Nucleotide-binding</keyword>
<dbReference type="PANTHER" id="PTHR42855">
    <property type="entry name" value="ABC TRANSPORTER ATP-BINDING SUBUNIT"/>
    <property type="match status" value="1"/>
</dbReference>
<dbReference type="SMART" id="SM00382">
    <property type="entry name" value="AAA"/>
    <property type="match status" value="2"/>
</dbReference>
<dbReference type="PROSITE" id="PS50893">
    <property type="entry name" value="ABC_TRANSPORTER_2"/>
    <property type="match status" value="2"/>
</dbReference>
<evidence type="ECO:0000313" key="6">
    <source>
        <dbReference type="Proteomes" id="UP000029079"/>
    </source>
</evidence>
<name>A0A075U1S3_9LACO</name>
<dbReference type="RefSeq" id="WP_009765125.1">
    <property type="nucleotide sequence ID" value="NZ_CP009223.1"/>
</dbReference>
<gene>
    <name evidence="5" type="ORF">WS74_1249</name>
</gene>
<dbReference type="InterPro" id="IPR027417">
    <property type="entry name" value="P-loop_NTPase"/>
</dbReference>
<dbReference type="InterPro" id="IPR017871">
    <property type="entry name" value="ABC_transporter-like_CS"/>
</dbReference>
<dbReference type="PATRIC" id="fig|759620.7.peg.1203"/>
<organism evidence="5 6">
    <name type="scientific">Weissella ceti</name>
    <dbReference type="NCBI Taxonomy" id="759620"/>
    <lineage>
        <taxon>Bacteria</taxon>
        <taxon>Bacillati</taxon>
        <taxon>Bacillota</taxon>
        <taxon>Bacilli</taxon>
        <taxon>Lactobacillales</taxon>
        <taxon>Lactobacillaceae</taxon>
        <taxon>Weissella</taxon>
    </lineage>
</organism>
<evidence type="ECO:0000313" key="5">
    <source>
        <dbReference type="EMBL" id="AIM63498.1"/>
    </source>
</evidence>
<evidence type="ECO:0000256" key="3">
    <source>
        <dbReference type="ARBA" id="ARBA00022840"/>
    </source>
</evidence>
<dbReference type="Gene3D" id="3.40.50.300">
    <property type="entry name" value="P-loop containing nucleotide triphosphate hydrolases"/>
    <property type="match status" value="2"/>
</dbReference>
<dbReference type="InterPro" id="IPR003593">
    <property type="entry name" value="AAA+_ATPase"/>
</dbReference>
<keyword evidence="6" id="KW-1185">Reference proteome</keyword>
<dbReference type="OrthoDB" id="9760950at2"/>
<reference evidence="6" key="2">
    <citation type="submission" date="2014-08" db="EMBL/GenBank/DDBJ databases">
        <title>Complete genome of Weissella ceti strain WS74 isolated from diseased rainbow trout in Brazil.</title>
        <authorList>
            <person name="Figueiredo H.C.P."/>
            <person name="Leal C.A.G."/>
            <person name="Pereira F.L."/>
            <person name="Soares S.C."/>
            <person name="Dorella F.A."/>
            <person name="Carvalho A.F."/>
            <person name="Azevedo V.A.C."/>
        </authorList>
    </citation>
    <scope>NUCLEOTIDE SEQUENCE [LARGE SCALE GENOMIC DNA]</scope>
    <source>
        <strain evidence="6">WS74</strain>
    </source>
</reference>
<dbReference type="Pfam" id="PF00005">
    <property type="entry name" value="ABC_tran"/>
    <property type="match status" value="2"/>
</dbReference>
<dbReference type="FunFam" id="3.40.50.300:FF:000070">
    <property type="entry name" value="Putative ABC transporter ATP-binding component"/>
    <property type="match status" value="1"/>
</dbReference>
<keyword evidence="1" id="KW-0677">Repeat</keyword>
<dbReference type="PANTHER" id="PTHR42855:SF2">
    <property type="entry name" value="DRUG RESISTANCE ABC TRANSPORTER,ATP-BINDING PROTEIN"/>
    <property type="match status" value="1"/>
</dbReference>
<dbReference type="InterPro" id="IPR032781">
    <property type="entry name" value="ABC_tran_Xtn"/>
</dbReference>
<dbReference type="AlphaFoldDB" id="A0A075U1S3"/>
<protein>
    <submittedName>
        <fullName evidence="5">YheS_1 protein</fullName>
    </submittedName>
</protein>
<feature type="domain" description="ABC transporter" evidence="4">
    <location>
        <begin position="2"/>
        <end position="252"/>
    </location>
</feature>